<dbReference type="AlphaFoldDB" id="A0A8J9VEU2"/>
<dbReference type="EMBL" id="OV696695">
    <property type="protein sequence ID" value="CAH1238900.1"/>
    <property type="molecule type" value="Genomic_DNA"/>
</dbReference>
<sequence length="542" mass="60290">MAQQYHLKFDGSAAASVDKYLEYRRIVGEDDGGQLFTPEQYEEYKKKVLPMRLKNRLYTSWSSPTGMDCKQVGPETPCFCGHSWSSPTGMDCKQVGPETPCFCGHSWSSPTGMGCKQVGPETPCFCGHSWSSPTGMDCKQVGPETPCFCGHRLYTSLSSPTGMGCKQVGPETPCFCGHRLYTSWSSPTGMDCKQVGPETPCFCGHRSDRRHRVSVDTGELDKVLPMRLKNRPGPPLQAWTLNRSDRRHRVSVDTGELDYVLPMRLKNRLYTSWSFPTGMDCKQVGPETPCFCGHRYKQHKTDFQKLPEERPINLPCRVSGCKCAAYHYVPLNGSQPIRCGCKHYADNHSELFPYRCRKVAPGGATCTCPGFKSSFTCGCGQATYRHETLVETKDEREARGHPVGCDVPYAAMGGLTGFSSLADGYMRLDPSGIGDPYPDGYLFDPIGVDDHPFLRAHANTIRQVEGQRQLQGGGGVPALTNQMEGMKMEGEDDMAYFERRYQERLKAERQRSRQPAVRSATTQPRVGLRKTPASGKARGKKP</sequence>
<evidence type="ECO:0000256" key="3">
    <source>
        <dbReference type="SAM" id="MobiDB-lite"/>
    </source>
</evidence>
<name>A0A8J9VEU2_BRALA</name>
<keyword evidence="5" id="KW-1185">Reference proteome</keyword>
<dbReference type="Proteomes" id="UP000838412">
    <property type="component" value="Chromosome 10"/>
</dbReference>
<organism evidence="4 5">
    <name type="scientific">Branchiostoma lanceolatum</name>
    <name type="common">Common lancelet</name>
    <name type="synonym">Amphioxus lanceolatum</name>
    <dbReference type="NCBI Taxonomy" id="7740"/>
    <lineage>
        <taxon>Eukaryota</taxon>
        <taxon>Metazoa</taxon>
        <taxon>Chordata</taxon>
        <taxon>Cephalochordata</taxon>
        <taxon>Leptocardii</taxon>
        <taxon>Amphioxiformes</taxon>
        <taxon>Branchiostomatidae</taxon>
        <taxon>Branchiostoma</taxon>
    </lineage>
</organism>
<dbReference type="InterPro" id="IPR026755">
    <property type="entry name" value="Fam221a/b"/>
</dbReference>
<comment type="similarity">
    <text evidence="1">Belongs to the FAM221 family.</text>
</comment>
<dbReference type="OrthoDB" id="310364at2759"/>
<feature type="compositionally biased region" description="Basic and acidic residues" evidence="3">
    <location>
        <begin position="500"/>
        <end position="511"/>
    </location>
</feature>
<dbReference type="Pfam" id="PF14753">
    <property type="entry name" value="FAM221"/>
    <property type="match status" value="5"/>
</dbReference>
<reference evidence="4" key="1">
    <citation type="submission" date="2022-01" db="EMBL/GenBank/DDBJ databases">
        <authorList>
            <person name="Braso-Vives M."/>
        </authorList>
    </citation>
    <scope>NUCLEOTIDE SEQUENCE</scope>
</reference>
<proteinExistence type="inferred from homology"/>
<accession>A0A8J9VEU2</accession>
<feature type="region of interest" description="Disordered" evidence="3">
    <location>
        <begin position="500"/>
        <end position="542"/>
    </location>
</feature>
<dbReference type="PANTHER" id="PTHR31214">
    <property type="entry name" value="PROTEIN FAM221A-RELATED"/>
    <property type="match status" value="1"/>
</dbReference>
<evidence type="ECO:0000256" key="2">
    <source>
        <dbReference type="ARBA" id="ARBA00039630"/>
    </source>
</evidence>
<evidence type="ECO:0000313" key="5">
    <source>
        <dbReference type="Proteomes" id="UP000838412"/>
    </source>
</evidence>
<gene>
    <name evidence="4" type="primary">FAM221A</name>
    <name evidence="4" type="ORF">BLAG_LOCUS3332</name>
</gene>
<protein>
    <recommendedName>
        <fullName evidence="2">Protein FAM221A</fullName>
    </recommendedName>
</protein>
<dbReference type="PANTHER" id="PTHR31214:SF2">
    <property type="entry name" value="PROTEIN FAM221A"/>
    <property type="match status" value="1"/>
</dbReference>
<evidence type="ECO:0000256" key="1">
    <source>
        <dbReference type="ARBA" id="ARBA00011026"/>
    </source>
</evidence>
<evidence type="ECO:0000313" key="4">
    <source>
        <dbReference type="EMBL" id="CAH1238900.1"/>
    </source>
</evidence>